<keyword evidence="1" id="KW-0813">Transport</keyword>
<dbReference type="InterPro" id="IPR003439">
    <property type="entry name" value="ABC_transporter-like_ATP-bd"/>
</dbReference>
<proteinExistence type="inferred from homology"/>
<dbReference type="Proteomes" id="UP000001695">
    <property type="component" value="Plasmid pBIND02"/>
</dbReference>
<keyword evidence="8" id="KW-0614">Plasmid</keyword>
<organism evidence="8 9">
    <name type="scientific">Beijerinckia indica subsp. indica (strain ATCC 9039 / DSM 1715 / NCIMB 8712)</name>
    <dbReference type="NCBI Taxonomy" id="395963"/>
    <lineage>
        <taxon>Bacteria</taxon>
        <taxon>Pseudomonadati</taxon>
        <taxon>Pseudomonadota</taxon>
        <taxon>Alphaproteobacteria</taxon>
        <taxon>Hyphomicrobiales</taxon>
        <taxon>Beijerinckiaceae</taxon>
        <taxon>Beijerinckia</taxon>
    </lineage>
</organism>
<protein>
    <submittedName>
        <fullName evidence="8">ABC transporter related</fullName>
    </submittedName>
</protein>
<dbReference type="HOGENOM" id="CLU_000604_1_22_5"/>
<dbReference type="EMBL" id="CP001018">
    <property type="protein sequence ID" value="ACB97421.1"/>
    <property type="molecule type" value="Genomic_DNA"/>
</dbReference>
<dbReference type="InterPro" id="IPR017871">
    <property type="entry name" value="ABC_transporter-like_CS"/>
</dbReference>
<dbReference type="SUPFAM" id="SSF52540">
    <property type="entry name" value="P-loop containing nucleoside triphosphate hydrolases"/>
    <property type="match status" value="1"/>
</dbReference>
<keyword evidence="2" id="KW-0472">Membrane</keyword>
<keyword evidence="9" id="KW-1185">Reference proteome</keyword>
<dbReference type="PROSITE" id="PS50893">
    <property type="entry name" value="ABC_TRANSPORTER_2"/>
    <property type="match status" value="1"/>
</dbReference>
<evidence type="ECO:0000256" key="5">
    <source>
        <dbReference type="ARBA" id="ARBA00022967"/>
    </source>
</evidence>
<dbReference type="GO" id="GO:0005886">
    <property type="term" value="C:plasma membrane"/>
    <property type="evidence" value="ECO:0007669"/>
    <property type="project" value="TreeGrafter"/>
</dbReference>
<feature type="domain" description="ABC transporter" evidence="7">
    <location>
        <begin position="6"/>
        <end position="242"/>
    </location>
</feature>
<dbReference type="OrthoDB" id="9786950at2"/>
<evidence type="ECO:0000256" key="3">
    <source>
        <dbReference type="ARBA" id="ARBA00022741"/>
    </source>
</evidence>
<keyword evidence="2" id="KW-1003">Cell membrane</keyword>
<accession>B2ILM1</accession>
<dbReference type="PANTHER" id="PTHR24220:SF376">
    <property type="entry name" value="ABC TRANSPORTER"/>
    <property type="match status" value="1"/>
</dbReference>
<evidence type="ECO:0000313" key="9">
    <source>
        <dbReference type="Proteomes" id="UP000001695"/>
    </source>
</evidence>
<evidence type="ECO:0000256" key="4">
    <source>
        <dbReference type="ARBA" id="ARBA00022840"/>
    </source>
</evidence>
<dbReference type="InterPro" id="IPR017911">
    <property type="entry name" value="MacB-like_ATP-bd"/>
</dbReference>
<evidence type="ECO:0000256" key="2">
    <source>
        <dbReference type="ARBA" id="ARBA00022519"/>
    </source>
</evidence>
<gene>
    <name evidence="8" type="ordered locus">Bind_3893</name>
</gene>
<evidence type="ECO:0000313" key="8">
    <source>
        <dbReference type="EMBL" id="ACB97421.1"/>
    </source>
</evidence>
<dbReference type="Gene3D" id="3.40.50.300">
    <property type="entry name" value="P-loop containing nucleotide triphosphate hydrolases"/>
    <property type="match status" value="1"/>
</dbReference>
<dbReference type="SMART" id="SM00382">
    <property type="entry name" value="AAA"/>
    <property type="match status" value="1"/>
</dbReference>
<dbReference type="GO" id="GO:0098796">
    <property type="term" value="C:membrane protein complex"/>
    <property type="evidence" value="ECO:0007669"/>
    <property type="project" value="UniProtKB-ARBA"/>
</dbReference>
<dbReference type="eggNOG" id="COG1136">
    <property type="taxonomic scope" value="Bacteria"/>
</dbReference>
<name>B2ILM1_BEII9</name>
<reference evidence="8 9" key="1">
    <citation type="submission" date="2008-03" db="EMBL/GenBank/DDBJ databases">
        <title>Complete sequence of plasmid2 of Beijerinckia indica subsp. indica ATCC 9039.</title>
        <authorList>
            <consortium name="US DOE Joint Genome Institute"/>
            <person name="Copeland A."/>
            <person name="Lucas S."/>
            <person name="Lapidus A."/>
            <person name="Glavina del Rio T."/>
            <person name="Dalin E."/>
            <person name="Tice H."/>
            <person name="Bruce D."/>
            <person name="Goodwin L."/>
            <person name="Pitluck S."/>
            <person name="LaButti K."/>
            <person name="Schmutz J."/>
            <person name="Larimer F."/>
            <person name="Land M."/>
            <person name="Hauser L."/>
            <person name="Kyrpides N."/>
            <person name="Ivanova N."/>
            <person name="Dunfield P.F."/>
            <person name="Dedysh S.N."/>
            <person name="Liesack W."/>
            <person name="Saw J.H."/>
            <person name="Alam M."/>
            <person name="Chen Y."/>
            <person name="Murrell J.C."/>
            <person name="Richardson P."/>
        </authorList>
    </citation>
    <scope>NUCLEOTIDE SEQUENCE [LARGE SCALE GENOMIC DNA]</scope>
    <source>
        <strain evidence="9">ATCC 9039 / DSM 1715 / NCIMB 8712</strain>
        <plasmid evidence="8 9">pBIND02</plasmid>
    </source>
</reference>
<evidence type="ECO:0000256" key="6">
    <source>
        <dbReference type="ARBA" id="ARBA00038388"/>
    </source>
</evidence>
<dbReference type="PANTHER" id="PTHR24220">
    <property type="entry name" value="IMPORT ATP-BINDING PROTEIN"/>
    <property type="match status" value="1"/>
</dbReference>
<dbReference type="KEGG" id="bid:Bind_3893"/>
<evidence type="ECO:0000259" key="7">
    <source>
        <dbReference type="PROSITE" id="PS50893"/>
    </source>
</evidence>
<evidence type="ECO:0000256" key="1">
    <source>
        <dbReference type="ARBA" id="ARBA00022448"/>
    </source>
</evidence>
<keyword evidence="5" id="KW-1278">Translocase</keyword>
<dbReference type="AlphaFoldDB" id="B2ILM1"/>
<dbReference type="FunFam" id="3.40.50.300:FF:000032">
    <property type="entry name" value="Export ABC transporter ATP-binding protein"/>
    <property type="match status" value="1"/>
</dbReference>
<dbReference type="InterPro" id="IPR003593">
    <property type="entry name" value="AAA+_ATPase"/>
</dbReference>
<dbReference type="InterPro" id="IPR027417">
    <property type="entry name" value="P-loop_NTPase"/>
</dbReference>
<dbReference type="GO" id="GO:0016887">
    <property type="term" value="F:ATP hydrolysis activity"/>
    <property type="evidence" value="ECO:0007669"/>
    <property type="project" value="InterPro"/>
</dbReference>
<dbReference type="CDD" id="cd03255">
    <property type="entry name" value="ABC_MJ0796_LolCDE_FtsE"/>
    <property type="match status" value="1"/>
</dbReference>
<dbReference type="RefSeq" id="WP_012382810.1">
    <property type="nucleotide sequence ID" value="NC_010578.1"/>
</dbReference>
<sequence length="242" mass="26554">MKQPVVIASNITHTFGSSTTRFTVLREIDLKIYTNEVLMLVGPSGSGKTTLLNILGCLLKPTAGIIDLRGKTTQSLNEEQLASLRLQHFGFVFQAYNLFPVLTATENVMVTLDLLGVKRRAAQERAHELLKLVGLGHRLDSYPAQLSSGQKQRVAIARALASDPPILMADEPTAALDAETGLKAMELFCMLAHHQHRAVVIVTHDPRIFPFADRVVHLEDGRIVERSSILPDSQSLTMGHSS</sequence>
<comment type="similarity">
    <text evidence="6">Belongs to the ABC transporter superfamily. Macrolide exporter (TC 3.A.1.122) family.</text>
</comment>
<keyword evidence="2" id="KW-0997">Cell inner membrane</keyword>
<dbReference type="InterPro" id="IPR015854">
    <property type="entry name" value="ABC_transpr_LolD-like"/>
</dbReference>
<keyword evidence="4" id="KW-0067">ATP-binding</keyword>
<dbReference type="GO" id="GO:0022857">
    <property type="term" value="F:transmembrane transporter activity"/>
    <property type="evidence" value="ECO:0007669"/>
    <property type="project" value="UniProtKB-ARBA"/>
</dbReference>
<keyword evidence="3" id="KW-0547">Nucleotide-binding</keyword>
<dbReference type="Pfam" id="PF00005">
    <property type="entry name" value="ABC_tran"/>
    <property type="match status" value="1"/>
</dbReference>
<dbReference type="PROSITE" id="PS00211">
    <property type="entry name" value="ABC_TRANSPORTER_1"/>
    <property type="match status" value="1"/>
</dbReference>
<dbReference type="GO" id="GO:0005524">
    <property type="term" value="F:ATP binding"/>
    <property type="evidence" value="ECO:0007669"/>
    <property type="project" value="UniProtKB-KW"/>
</dbReference>
<geneLocation type="plasmid" evidence="8 9">
    <name>pBIND02</name>
</geneLocation>